<dbReference type="EMBL" id="BMGT01000002">
    <property type="protein sequence ID" value="GGG73117.1"/>
    <property type="molecule type" value="Genomic_DNA"/>
</dbReference>
<gene>
    <name evidence="2" type="ORF">GCM10011585_14480</name>
</gene>
<dbReference type="SUPFAM" id="SSF54427">
    <property type="entry name" value="NTF2-like"/>
    <property type="match status" value="1"/>
</dbReference>
<name>A0A917M2J0_9BACT</name>
<evidence type="ECO:0000259" key="1">
    <source>
        <dbReference type="Pfam" id="PF13474"/>
    </source>
</evidence>
<feature type="domain" description="SnoaL-like" evidence="1">
    <location>
        <begin position="11"/>
        <end position="132"/>
    </location>
</feature>
<dbReference type="InterPro" id="IPR032710">
    <property type="entry name" value="NTF2-like_dom_sf"/>
</dbReference>
<organism evidence="2 3">
    <name type="scientific">Edaphobacter dinghuensis</name>
    <dbReference type="NCBI Taxonomy" id="1560005"/>
    <lineage>
        <taxon>Bacteria</taxon>
        <taxon>Pseudomonadati</taxon>
        <taxon>Acidobacteriota</taxon>
        <taxon>Terriglobia</taxon>
        <taxon>Terriglobales</taxon>
        <taxon>Acidobacteriaceae</taxon>
        <taxon>Edaphobacter</taxon>
    </lineage>
</organism>
<reference evidence="2" key="2">
    <citation type="submission" date="2020-09" db="EMBL/GenBank/DDBJ databases">
        <authorList>
            <person name="Sun Q."/>
            <person name="Zhou Y."/>
        </authorList>
    </citation>
    <scope>NUCLEOTIDE SEQUENCE</scope>
    <source>
        <strain evidence="2">CGMCC 1.12997</strain>
    </source>
</reference>
<dbReference type="NCBIfam" id="TIGR02246">
    <property type="entry name" value="SgcJ/EcaC family oxidoreductase"/>
    <property type="match status" value="1"/>
</dbReference>
<protein>
    <recommendedName>
        <fullName evidence="1">SnoaL-like domain-containing protein</fullName>
    </recommendedName>
</protein>
<comment type="caution">
    <text evidence="2">The sequence shown here is derived from an EMBL/GenBank/DDBJ whole genome shotgun (WGS) entry which is preliminary data.</text>
</comment>
<proteinExistence type="predicted"/>
<sequence>MTGNHAEEKAIRGLIDDWYAALGRRDAAGLAAAYADDVAVASLAPPLWGHGRQEYINGMAGWFSTFAGPLKGEPEKLSIVAGDSVAFVNGFSHIIGKKKDGTPMDLHTRLTLCFEKRGGRWLVVAEHASVPFDMQSFKPLIALKE</sequence>
<keyword evidence="3" id="KW-1185">Reference proteome</keyword>
<dbReference type="Gene3D" id="3.10.450.50">
    <property type="match status" value="1"/>
</dbReference>
<dbReference type="InterPro" id="IPR011944">
    <property type="entry name" value="Steroid_delta5-4_isomerase"/>
</dbReference>
<dbReference type="Proteomes" id="UP000647241">
    <property type="component" value="Unassembled WGS sequence"/>
</dbReference>
<dbReference type="Pfam" id="PF13474">
    <property type="entry name" value="SnoaL_3"/>
    <property type="match status" value="1"/>
</dbReference>
<dbReference type="InterPro" id="IPR037401">
    <property type="entry name" value="SnoaL-like"/>
</dbReference>
<dbReference type="RefSeq" id="WP_188553520.1">
    <property type="nucleotide sequence ID" value="NZ_BMGT01000002.1"/>
</dbReference>
<evidence type="ECO:0000313" key="2">
    <source>
        <dbReference type="EMBL" id="GGG73117.1"/>
    </source>
</evidence>
<reference evidence="2" key="1">
    <citation type="journal article" date="2014" name="Int. J. Syst. Evol. Microbiol.">
        <title>Complete genome sequence of Corynebacterium casei LMG S-19264T (=DSM 44701T), isolated from a smear-ripened cheese.</title>
        <authorList>
            <consortium name="US DOE Joint Genome Institute (JGI-PGF)"/>
            <person name="Walter F."/>
            <person name="Albersmeier A."/>
            <person name="Kalinowski J."/>
            <person name="Ruckert C."/>
        </authorList>
    </citation>
    <scope>NUCLEOTIDE SEQUENCE</scope>
    <source>
        <strain evidence="2">CGMCC 1.12997</strain>
    </source>
</reference>
<accession>A0A917M2J0</accession>
<evidence type="ECO:0000313" key="3">
    <source>
        <dbReference type="Proteomes" id="UP000647241"/>
    </source>
</evidence>
<dbReference type="AlphaFoldDB" id="A0A917M2J0"/>